<feature type="compositionally biased region" description="Basic and acidic residues" evidence="5">
    <location>
        <begin position="205"/>
        <end position="215"/>
    </location>
</feature>
<sequence length="240" mass="27701">MDEDRRTVWCGNLSEKVTEDILYELFVQAGPLERVHIPKDREGIQRTYGFVTFKHECSVPYSLALFEETTLFNKPLRLRSRNCTNNDIHHGMNDTRGSERQRTQSLPNNLDYTMIAPTVPDYNMLLQLGQQMLIPSSFGLGSSPVQVNQFSAYLPSNSSPVYRSQLNSSYYLGGSLEKLSQNSRDIYGHNINYPFPHGSHGGGSRGHERNHDSNSHHSNLHHHHRHRDDEHRGRSRKRRY</sequence>
<feature type="region of interest" description="Disordered" evidence="5">
    <location>
        <begin position="190"/>
        <end position="240"/>
    </location>
</feature>
<name>A0A067RMG5_ZOONE</name>
<evidence type="ECO:0000256" key="5">
    <source>
        <dbReference type="SAM" id="MobiDB-lite"/>
    </source>
</evidence>
<proteinExistence type="predicted"/>
<dbReference type="GO" id="GO:0003727">
    <property type="term" value="F:single-stranded RNA binding"/>
    <property type="evidence" value="ECO:0007669"/>
    <property type="project" value="TreeGrafter"/>
</dbReference>
<gene>
    <name evidence="7" type="ORF">L798_07610</name>
</gene>
<comment type="subcellular location">
    <subcellularLocation>
        <location evidence="1">Nucleus</location>
        <location evidence="1">Nucleoplasm</location>
    </subcellularLocation>
</comment>
<evidence type="ECO:0000259" key="6">
    <source>
        <dbReference type="PROSITE" id="PS50102"/>
    </source>
</evidence>
<dbReference type="Proteomes" id="UP000027135">
    <property type="component" value="Unassembled WGS sequence"/>
</dbReference>
<dbReference type="CDD" id="cd12336">
    <property type="entry name" value="RRM_RBM7_like"/>
    <property type="match status" value="1"/>
</dbReference>
<dbReference type="GO" id="GO:0005654">
    <property type="term" value="C:nucleoplasm"/>
    <property type="evidence" value="ECO:0007669"/>
    <property type="project" value="UniProtKB-SubCell"/>
</dbReference>
<dbReference type="Pfam" id="PF00076">
    <property type="entry name" value="RRM_1"/>
    <property type="match status" value="1"/>
</dbReference>
<dbReference type="PANTHER" id="PTHR13798">
    <property type="entry name" value="RNA BINDING MOTIF RBM PROTEIN -RELATED"/>
    <property type="match status" value="1"/>
</dbReference>
<dbReference type="PROSITE" id="PS50102">
    <property type="entry name" value="RRM"/>
    <property type="match status" value="1"/>
</dbReference>
<keyword evidence="8" id="KW-1185">Reference proteome</keyword>
<dbReference type="GO" id="GO:0000381">
    <property type="term" value="P:regulation of alternative mRNA splicing, via spliceosome"/>
    <property type="evidence" value="ECO:0007669"/>
    <property type="project" value="TreeGrafter"/>
</dbReference>
<dbReference type="EMBL" id="KK852424">
    <property type="protein sequence ID" value="KDR24203.1"/>
    <property type="molecule type" value="Genomic_DNA"/>
</dbReference>
<evidence type="ECO:0000256" key="2">
    <source>
        <dbReference type="ARBA" id="ARBA00022884"/>
    </source>
</evidence>
<dbReference type="STRING" id="136037.A0A067RMG5"/>
<dbReference type="AlphaFoldDB" id="A0A067RMG5"/>
<dbReference type="SUPFAM" id="SSF54928">
    <property type="entry name" value="RNA-binding domain, RBD"/>
    <property type="match status" value="1"/>
</dbReference>
<reference evidence="7 8" key="1">
    <citation type="journal article" date="2014" name="Nat. Commun.">
        <title>Molecular traces of alternative social organization in a termite genome.</title>
        <authorList>
            <person name="Terrapon N."/>
            <person name="Li C."/>
            <person name="Robertson H.M."/>
            <person name="Ji L."/>
            <person name="Meng X."/>
            <person name="Booth W."/>
            <person name="Chen Z."/>
            <person name="Childers C.P."/>
            <person name="Glastad K.M."/>
            <person name="Gokhale K."/>
            <person name="Gowin J."/>
            <person name="Gronenberg W."/>
            <person name="Hermansen R.A."/>
            <person name="Hu H."/>
            <person name="Hunt B.G."/>
            <person name="Huylmans A.K."/>
            <person name="Khalil S.M."/>
            <person name="Mitchell R.D."/>
            <person name="Munoz-Torres M.C."/>
            <person name="Mustard J.A."/>
            <person name="Pan H."/>
            <person name="Reese J.T."/>
            <person name="Scharf M.E."/>
            <person name="Sun F."/>
            <person name="Vogel H."/>
            <person name="Xiao J."/>
            <person name="Yang W."/>
            <person name="Yang Z."/>
            <person name="Yang Z."/>
            <person name="Zhou J."/>
            <person name="Zhu J."/>
            <person name="Brent C.S."/>
            <person name="Elsik C.G."/>
            <person name="Goodisman M.A."/>
            <person name="Liberles D.A."/>
            <person name="Roe R.M."/>
            <person name="Vargo E.L."/>
            <person name="Vilcinskas A."/>
            <person name="Wang J."/>
            <person name="Bornberg-Bauer E."/>
            <person name="Korb J."/>
            <person name="Zhang G."/>
            <person name="Liebig J."/>
        </authorList>
    </citation>
    <scope>NUCLEOTIDE SEQUENCE [LARGE SCALE GENOMIC DNA]</scope>
    <source>
        <tissue evidence="7">Whole organism</tissue>
    </source>
</reference>
<keyword evidence="3" id="KW-0539">Nucleus</keyword>
<dbReference type="InterPro" id="IPR035979">
    <property type="entry name" value="RBD_domain_sf"/>
</dbReference>
<accession>A0A067RMG5</accession>
<feature type="domain" description="RRM" evidence="6">
    <location>
        <begin position="6"/>
        <end position="83"/>
    </location>
</feature>
<evidence type="ECO:0000256" key="4">
    <source>
        <dbReference type="PROSITE-ProRule" id="PRU00176"/>
    </source>
</evidence>
<organism evidence="7 8">
    <name type="scientific">Zootermopsis nevadensis</name>
    <name type="common">Dampwood termite</name>
    <dbReference type="NCBI Taxonomy" id="136037"/>
    <lineage>
        <taxon>Eukaryota</taxon>
        <taxon>Metazoa</taxon>
        <taxon>Ecdysozoa</taxon>
        <taxon>Arthropoda</taxon>
        <taxon>Hexapoda</taxon>
        <taxon>Insecta</taxon>
        <taxon>Pterygota</taxon>
        <taxon>Neoptera</taxon>
        <taxon>Polyneoptera</taxon>
        <taxon>Dictyoptera</taxon>
        <taxon>Blattodea</taxon>
        <taxon>Blattoidea</taxon>
        <taxon>Termitoidae</taxon>
        <taxon>Termopsidae</taxon>
        <taxon>Zootermopsis</taxon>
    </lineage>
</organism>
<dbReference type="InterPro" id="IPR012677">
    <property type="entry name" value="Nucleotide-bd_a/b_plait_sf"/>
</dbReference>
<evidence type="ECO:0000313" key="7">
    <source>
        <dbReference type="EMBL" id="KDR24203.1"/>
    </source>
</evidence>
<dbReference type="InterPro" id="IPR000504">
    <property type="entry name" value="RRM_dom"/>
</dbReference>
<dbReference type="Gene3D" id="3.30.70.330">
    <property type="match status" value="1"/>
</dbReference>
<keyword evidence="2 4" id="KW-0694">RNA-binding</keyword>
<protein>
    <submittedName>
        <fullName evidence="7">RNA-binding protein 7</fullName>
    </submittedName>
</protein>
<dbReference type="InParanoid" id="A0A067RMG5"/>
<dbReference type="SMART" id="SM00360">
    <property type="entry name" value="RRM"/>
    <property type="match status" value="1"/>
</dbReference>
<dbReference type="OrthoDB" id="407442at2759"/>
<dbReference type="InterPro" id="IPR052285">
    <property type="entry name" value="NEXT_complex_subunit"/>
</dbReference>
<dbReference type="PANTHER" id="PTHR13798:SF11">
    <property type="entry name" value="RNA-BINDING PROTEIN 7-RELATED"/>
    <property type="match status" value="1"/>
</dbReference>
<evidence type="ECO:0000313" key="8">
    <source>
        <dbReference type="Proteomes" id="UP000027135"/>
    </source>
</evidence>
<evidence type="ECO:0000256" key="1">
    <source>
        <dbReference type="ARBA" id="ARBA00004642"/>
    </source>
</evidence>
<evidence type="ECO:0000256" key="3">
    <source>
        <dbReference type="ARBA" id="ARBA00023242"/>
    </source>
</evidence>
<dbReference type="eggNOG" id="KOG4454">
    <property type="taxonomic scope" value="Eukaryota"/>
</dbReference>